<reference evidence="2 3" key="1">
    <citation type="journal article" date="2019" name="Int. J. Syst. Evol. Microbiol.">
        <title>Capsulimonas corticalis gen. nov., sp. nov., an aerobic capsulated bacterium, of a novel bacterial order, Capsulimonadales ord. nov., of the class Armatimonadia of the phylum Armatimonadetes.</title>
        <authorList>
            <person name="Li J."/>
            <person name="Kudo C."/>
            <person name="Tonouchi A."/>
        </authorList>
    </citation>
    <scope>NUCLEOTIDE SEQUENCE [LARGE SCALE GENOMIC DNA]</scope>
    <source>
        <strain evidence="2 3">AX-7</strain>
    </source>
</reference>
<dbReference type="GO" id="GO:0046872">
    <property type="term" value="F:metal ion binding"/>
    <property type="evidence" value="ECO:0007669"/>
    <property type="project" value="UniProtKB-KW"/>
</dbReference>
<dbReference type="GO" id="GO:0016114">
    <property type="term" value="P:terpenoid biosynthetic process"/>
    <property type="evidence" value="ECO:0007669"/>
    <property type="project" value="UniProtKB-UniRule"/>
</dbReference>
<feature type="binding site" evidence="1">
    <location>
        <position position="266"/>
    </location>
    <ligand>
        <name>isopentenyl diphosphate</name>
        <dbReference type="ChEBI" id="CHEBI:128769"/>
    </ligand>
</feature>
<feature type="binding site" evidence="1">
    <location>
        <position position="223"/>
    </location>
    <ligand>
        <name>isopentenyl diphosphate</name>
        <dbReference type="ChEBI" id="CHEBI:128769"/>
    </ligand>
</feature>
<comment type="similarity">
    <text evidence="1">Belongs to the IspH family.</text>
</comment>
<evidence type="ECO:0000313" key="2">
    <source>
        <dbReference type="EMBL" id="BDI32749.1"/>
    </source>
</evidence>
<dbReference type="GO" id="GO:0051539">
    <property type="term" value="F:4 iron, 4 sulfur cluster binding"/>
    <property type="evidence" value="ECO:0007669"/>
    <property type="project" value="UniProtKB-UniRule"/>
</dbReference>
<feature type="binding site" evidence="1">
    <location>
        <position position="266"/>
    </location>
    <ligand>
        <name>dimethylallyl diphosphate</name>
        <dbReference type="ChEBI" id="CHEBI:57623"/>
    </ligand>
</feature>
<sequence>MKALLASPRGFCAGVDRAIEVVEQTLEIFGPPVYVRHEIVHNEHVVERLRNKGAVFTDDLSEVPEGSVLIFSAHGVAPAVRDEAKSRGLRVIDATCPLVTKIHLEVHKYLKRGYGIFYIGHKGHVETEGTLGEAPGRLRLVCEVADVDALAEPPEEHLIYLTQTTLSIDETRDIVDALKRRFPRLSDPPTGDICYATQNRQDAIKEIAPRCDVMFVIGSNTSSNTKSLRQVAESLGCRAYLIGGAEDITDEMMAGAKSVGVTSGASAPEDRVMGVMDELRRRGVIDVENVKIRDEDMTFMPPRELVELRMAHAAAG</sequence>
<feature type="binding site" evidence="1">
    <location>
        <position position="224"/>
    </location>
    <ligand>
        <name>(2E)-4-hydroxy-3-methylbut-2-enyl diphosphate</name>
        <dbReference type="ChEBI" id="CHEBI:128753"/>
    </ligand>
</feature>
<feature type="binding site" evidence="1">
    <location>
        <position position="224"/>
    </location>
    <ligand>
        <name>dimethylallyl diphosphate</name>
        <dbReference type="ChEBI" id="CHEBI:57623"/>
    </ligand>
</feature>
<feature type="binding site" evidence="1">
    <location>
        <position position="164"/>
    </location>
    <ligand>
        <name>(2E)-4-hydroxy-3-methylbut-2-enyl diphosphate</name>
        <dbReference type="ChEBI" id="CHEBI:128753"/>
    </ligand>
</feature>
<dbReference type="HAMAP" id="MF_00191">
    <property type="entry name" value="IspH"/>
    <property type="match status" value="1"/>
</dbReference>
<dbReference type="AlphaFoldDB" id="A0A402CQ87"/>
<feature type="binding site" evidence="1">
    <location>
        <position position="124"/>
    </location>
    <ligand>
        <name>(2E)-4-hydroxy-3-methylbut-2-enyl diphosphate</name>
        <dbReference type="ChEBI" id="CHEBI:128753"/>
    </ligand>
</feature>
<keyword evidence="1" id="KW-0411">Iron-sulfur</keyword>
<feature type="binding site" evidence="1">
    <location>
        <position position="96"/>
    </location>
    <ligand>
        <name>[4Fe-4S] cluster</name>
        <dbReference type="ChEBI" id="CHEBI:49883"/>
    </ligand>
</feature>
<feature type="binding site" evidence="1">
    <location>
        <position position="124"/>
    </location>
    <ligand>
        <name>dimethylallyl diphosphate</name>
        <dbReference type="ChEBI" id="CHEBI:57623"/>
    </ligand>
</feature>
<organism evidence="2 3">
    <name type="scientific">Capsulimonas corticalis</name>
    <dbReference type="NCBI Taxonomy" id="2219043"/>
    <lineage>
        <taxon>Bacteria</taxon>
        <taxon>Bacillati</taxon>
        <taxon>Armatimonadota</taxon>
        <taxon>Armatimonadia</taxon>
        <taxon>Capsulimonadales</taxon>
        <taxon>Capsulimonadaceae</taxon>
        <taxon>Capsulimonas</taxon>
    </lineage>
</organism>
<feature type="binding site" evidence="1">
    <location>
        <position position="222"/>
    </location>
    <ligand>
        <name>(2E)-4-hydroxy-3-methylbut-2-enyl diphosphate</name>
        <dbReference type="ChEBI" id="CHEBI:128753"/>
    </ligand>
</feature>
<dbReference type="Gene3D" id="3.40.50.11270">
    <property type="match status" value="1"/>
</dbReference>
<keyword evidence="1" id="KW-0479">Metal-binding</keyword>
<feature type="binding site" evidence="1">
    <location>
        <position position="222"/>
    </location>
    <ligand>
        <name>dimethylallyl diphosphate</name>
        <dbReference type="ChEBI" id="CHEBI:57623"/>
    </ligand>
</feature>
<dbReference type="Proteomes" id="UP000287394">
    <property type="component" value="Chromosome"/>
</dbReference>
<dbReference type="NCBIfam" id="TIGR00216">
    <property type="entry name" value="ispH_lytB"/>
    <property type="match status" value="1"/>
</dbReference>
<feature type="binding site" evidence="1">
    <location>
        <position position="194"/>
    </location>
    <ligand>
        <name>[4Fe-4S] cluster</name>
        <dbReference type="ChEBI" id="CHEBI:49883"/>
    </ligand>
</feature>
<feature type="binding site" evidence="1">
    <location>
        <position position="222"/>
    </location>
    <ligand>
        <name>isopentenyl diphosphate</name>
        <dbReference type="ChEBI" id="CHEBI:128769"/>
    </ligand>
</feature>
<keyword evidence="1" id="KW-0408">Iron</keyword>
<feature type="binding site" evidence="1">
    <location>
        <position position="12"/>
    </location>
    <ligand>
        <name>[4Fe-4S] cluster</name>
        <dbReference type="ChEBI" id="CHEBI:49883"/>
    </ligand>
</feature>
<gene>
    <name evidence="1 2" type="primary">ispH</name>
    <name evidence="2" type="ORF">CCAX7_48000</name>
</gene>
<dbReference type="EMBL" id="AP025739">
    <property type="protein sequence ID" value="BDI32749.1"/>
    <property type="molecule type" value="Genomic_DNA"/>
</dbReference>
<feature type="binding site" evidence="1">
    <location>
        <position position="266"/>
    </location>
    <ligand>
        <name>(2E)-4-hydroxy-3-methylbut-2-enyl diphosphate</name>
        <dbReference type="ChEBI" id="CHEBI:128753"/>
    </ligand>
</feature>
<dbReference type="CDD" id="cd13944">
    <property type="entry name" value="lytB_ispH"/>
    <property type="match status" value="1"/>
</dbReference>
<feature type="binding site" evidence="1">
    <location>
        <position position="41"/>
    </location>
    <ligand>
        <name>(2E)-4-hydroxy-3-methylbut-2-enyl diphosphate</name>
        <dbReference type="ChEBI" id="CHEBI:128753"/>
    </ligand>
</feature>
<keyword evidence="1" id="KW-0560">Oxidoreductase</keyword>
<dbReference type="KEGG" id="ccot:CCAX7_48000"/>
<dbReference type="PANTHER" id="PTHR30426">
    <property type="entry name" value="4-HYDROXY-3-METHYLBUT-2-ENYL DIPHOSPHATE REDUCTASE"/>
    <property type="match status" value="1"/>
</dbReference>
<protein>
    <recommendedName>
        <fullName evidence="1">4-hydroxy-3-methylbut-2-enyl diphosphate reductase</fullName>
        <shortName evidence="1">HMBPP reductase</shortName>
        <ecNumber evidence="1">1.17.7.4</ecNumber>
    </recommendedName>
</protein>
<evidence type="ECO:0000313" key="3">
    <source>
        <dbReference type="Proteomes" id="UP000287394"/>
    </source>
</evidence>
<comment type="pathway">
    <text evidence="1">Isoprenoid biosynthesis; dimethylallyl diphosphate biosynthesis; dimethylallyl diphosphate from (2E)-4-hydroxy-3-methylbutenyl diphosphate: step 1/1.</text>
</comment>
<comment type="catalytic activity">
    <reaction evidence="1">
        <text>dimethylallyl diphosphate + 2 oxidized [2Fe-2S]-[ferredoxin] + H2O = (2E)-4-hydroxy-3-methylbut-2-enyl diphosphate + 2 reduced [2Fe-2S]-[ferredoxin] + 2 H(+)</text>
        <dbReference type="Rhea" id="RHEA:24825"/>
        <dbReference type="Rhea" id="RHEA-COMP:10000"/>
        <dbReference type="Rhea" id="RHEA-COMP:10001"/>
        <dbReference type="ChEBI" id="CHEBI:15377"/>
        <dbReference type="ChEBI" id="CHEBI:15378"/>
        <dbReference type="ChEBI" id="CHEBI:33737"/>
        <dbReference type="ChEBI" id="CHEBI:33738"/>
        <dbReference type="ChEBI" id="CHEBI:57623"/>
        <dbReference type="ChEBI" id="CHEBI:128753"/>
        <dbReference type="EC" id="1.17.7.4"/>
    </reaction>
</comment>
<feature type="binding site" evidence="1">
    <location>
        <position position="223"/>
    </location>
    <ligand>
        <name>dimethylallyl diphosphate</name>
        <dbReference type="ChEBI" id="CHEBI:57623"/>
    </ligand>
</feature>
<comment type="function">
    <text evidence="1">Catalyzes the conversion of 1-hydroxy-2-methyl-2-(E)-butenyl 4-diphosphate (HMBPP) into a mixture of isopentenyl diphosphate (IPP) and dimethylallyl diphosphate (DMAPP). Acts in the terminal step of the DOXP/MEP pathway for isoprenoid precursor biosynthesis.</text>
</comment>
<keyword evidence="1" id="KW-0414">Isoprene biosynthesis</keyword>
<evidence type="ECO:0000256" key="1">
    <source>
        <dbReference type="HAMAP-Rule" id="MF_00191"/>
    </source>
</evidence>
<dbReference type="EC" id="1.17.7.4" evidence="1"/>
<dbReference type="Gene3D" id="3.40.1010.20">
    <property type="entry name" value="4-hydroxy-3-methylbut-2-enyl diphosphate reductase, catalytic domain"/>
    <property type="match status" value="2"/>
</dbReference>
<dbReference type="InterPro" id="IPR003451">
    <property type="entry name" value="LytB/IspH"/>
</dbReference>
<feature type="binding site" evidence="1">
    <location>
        <position position="124"/>
    </location>
    <ligand>
        <name>isopentenyl diphosphate</name>
        <dbReference type="ChEBI" id="CHEBI:128769"/>
    </ligand>
</feature>
<feature type="binding site" evidence="1">
    <location>
        <position position="74"/>
    </location>
    <ligand>
        <name>(2E)-4-hydroxy-3-methylbut-2-enyl diphosphate</name>
        <dbReference type="ChEBI" id="CHEBI:128753"/>
    </ligand>
</feature>
<comment type="catalytic activity">
    <reaction evidence="1">
        <text>isopentenyl diphosphate + 2 oxidized [2Fe-2S]-[ferredoxin] + H2O = (2E)-4-hydroxy-3-methylbut-2-enyl diphosphate + 2 reduced [2Fe-2S]-[ferredoxin] + 2 H(+)</text>
        <dbReference type="Rhea" id="RHEA:24488"/>
        <dbReference type="Rhea" id="RHEA-COMP:10000"/>
        <dbReference type="Rhea" id="RHEA-COMP:10001"/>
        <dbReference type="ChEBI" id="CHEBI:15377"/>
        <dbReference type="ChEBI" id="CHEBI:15378"/>
        <dbReference type="ChEBI" id="CHEBI:33737"/>
        <dbReference type="ChEBI" id="CHEBI:33738"/>
        <dbReference type="ChEBI" id="CHEBI:128753"/>
        <dbReference type="ChEBI" id="CHEBI:128769"/>
        <dbReference type="EC" id="1.17.7.4"/>
    </reaction>
</comment>
<dbReference type="FunCoup" id="A0A402CQ87">
    <property type="interactions" value="313"/>
</dbReference>
<feature type="binding site" evidence="1">
    <location>
        <position position="41"/>
    </location>
    <ligand>
        <name>dimethylallyl diphosphate</name>
        <dbReference type="ChEBI" id="CHEBI:57623"/>
    </ligand>
</feature>
<accession>A0A402CQ87</accession>
<feature type="binding site" evidence="1">
    <location>
        <position position="74"/>
    </location>
    <ligand>
        <name>dimethylallyl diphosphate</name>
        <dbReference type="ChEBI" id="CHEBI:57623"/>
    </ligand>
</feature>
<dbReference type="PANTHER" id="PTHR30426:SF0">
    <property type="entry name" value="4-HYDROXY-3-METHYLBUT-2-ENYL DIPHOSPHATE REDUCTASE"/>
    <property type="match status" value="1"/>
</dbReference>
<proteinExistence type="inferred from homology"/>
<dbReference type="OrthoDB" id="9804068at2"/>
<dbReference type="GO" id="GO:0050992">
    <property type="term" value="P:dimethylallyl diphosphate biosynthetic process"/>
    <property type="evidence" value="ECO:0007669"/>
    <property type="project" value="UniProtKB-UniRule"/>
</dbReference>
<feature type="binding site" evidence="1">
    <location>
        <position position="41"/>
    </location>
    <ligand>
        <name>isopentenyl diphosphate</name>
        <dbReference type="ChEBI" id="CHEBI:128769"/>
    </ligand>
</feature>
<keyword evidence="1" id="KW-0004">4Fe-4S</keyword>
<feature type="binding site" evidence="1">
    <location>
        <position position="223"/>
    </location>
    <ligand>
        <name>(2E)-4-hydroxy-3-methylbut-2-enyl diphosphate</name>
        <dbReference type="ChEBI" id="CHEBI:128753"/>
    </ligand>
</feature>
<feature type="binding site" evidence="1">
    <location>
        <position position="224"/>
    </location>
    <ligand>
        <name>isopentenyl diphosphate</name>
        <dbReference type="ChEBI" id="CHEBI:128769"/>
    </ligand>
</feature>
<name>A0A402CQ87_9BACT</name>
<dbReference type="NCBIfam" id="NF002190">
    <property type="entry name" value="PRK01045.1-4"/>
    <property type="match status" value="1"/>
</dbReference>
<feature type="binding site" evidence="1">
    <location>
        <position position="74"/>
    </location>
    <ligand>
        <name>isopentenyl diphosphate</name>
        <dbReference type="ChEBI" id="CHEBI:128769"/>
    </ligand>
</feature>
<dbReference type="GO" id="GO:0051745">
    <property type="term" value="F:4-hydroxy-3-methylbut-2-enyl diphosphate reductase activity"/>
    <property type="evidence" value="ECO:0007669"/>
    <property type="project" value="UniProtKB-UniRule"/>
</dbReference>
<dbReference type="RefSeq" id="WP_119319551.1">
    <property type="nucleotide sequence ID" value="NZ_AP025739.1"/>
</dbReference>
<dbReference type="Pfam" id="PF02401">
    <property type="entry name" value="LYTB"/>
    <property type="match status" value="1"/>
</dbReference>
<comment type="cofactor">
    <cofactor evidence="1">
        <name>[4Fe-4S] cluster</name>
        <dbReference type="ChEBI" id="CHEBI:49883"/>
    </cofactor>
    <text evidence="1">Binds 1 [4Fe-4S] cluster per subunit.</text>
</comment>
<keyword evidence="3" id="KW-1185">Reference proteome</keyword>
<dbReference type="GO" id="GO:0019288">
    <property type="term" value="P:isopentenyl diphosphate biosynthetic process, methylerythritol 4-phosphate pathway"/>
    <property type="evidence" value="ECO:0007669"/>
    <property type="project" value="UniProtKB-UniRule"/>
</dbReference>
<feature type="active site" description="Proton donor" evidence="1">
    <location>
        <position position="126"/>
    </location>
</feature>
<comment type="pathway">
    <text evidence="1">Isoprenoid biosynthesis; isopentenyl diphosphate biosynthesis via DXP pathway; isopentenyl diphosphate from 1-deoxy-D-xylulose 5-phosphate: step 6/6.</text>
</comment>